<evidence type="ECO:0000256" key="4">
    <source>
        <dbReference type="PROSITE-ProRule" id="PRU00452"/>
    </source>
</evidence>
<keyword evidence="1" id="KW-0479">Metal-binding</keyword>
<evidence type="ECO:0000256" key="2">
    <source>
        <dbReference type="ARBA" id="ARBA00022771"/>
    </source>
</evidence>
<comment type="caution">
    <text evidence="7">The sequence shown here is derived from an EMBL/GenBank/DDBJ whole genome shotgun (WGS) entry which is preliminary data.</text>
</comment>
<evidence type="ECO:0000313" key="8">
    <source>
        <dbReference type="Proteomes" id="UP001172684"/>
    </source>
</evidence>
<dbReference type="Pfam" id="PF02891">
    <property type="entry name" value="zf-MIZ"/>
    <property type="match status" value="1"/>
</dbReference>
<dbReference type="PANTHER" id="PTHR10782:SF4">
    <property type="entry name" value="TONALLI, ISOFORM E"/>
    <property type="match status" value="1"/>
</dbReference>
<dbReference type="Gene3D" id="3.30.40.10">
    <property type="entry name" value="Zinc/RING finger domain, C3HC4 (zinc finger)"/>
    <property type="match status" value="1"/>
</dbReference>
<feature type="region of interest" description="Disordered" evidence="5">
    <location>
        <begin position="19"/>
        <end position="58"/>
    </location>
</feature>
<feature type="compositionally biased region" description="Polar residues" evidence="5">
    <location>
        <begin position="135"/>
        <end position="148"/>
    </location>
</feature>
<feature type="domain" description="SP-RING-type" evidence="6">
    <location>
        <begin position="812"/>
        <end position="904"/>
    </location>
</feature>
<dbReference type="InterPro" id="IPR004181">
    <property type="entry name" value="Znf_MIZ"/>
</dbReference>
<feature type="region of interest" description="Disordered" evidence="5">
    <location>
        <begin position="222"/>
        <end position="323"/>
    </location>
</feature>
<evidence type="ECO:0000259" key="6">
    <source>
        <dbReference type="PROSITE" id="PS51044"/>
    </source>
</evidence>
<feature type="compositionally biased region" description="Polar residues" evidence="5">
    <location>
        <begin position="256"/>
        <end position="265"/>
    </location>
</feature>
<sequence>MVDNQKVGCVRKRLAYKRGREHSLEQQKTSRRGSLTSMTVTPHRRRAHNAPSNAVAAQELASSNSTLNMFFGGRQKAWMTSVPEGQTITAAPPSQLKSPRSLRGDKQSRLGFTHLSHEPTAPPLQPNSDDRHDSSASTSPQLANSVVQSKAPHDGDPVCVLPSPTPSEDPSGVGYEPTILADLRAIERCAGSSPQASEGVSEQSALAAPDVAVGDAVNLVDSSKEGRADTATTLPAQSLKRPADPSSPSSDKRPRVQSQEISQNGDPPRSGPHLHSTHLSKTSNPQVHRHVEASPREGSTTVVSMPNYDHDNLGQRAPQAEGPIQQRRLSGQSEIRKFMAFVNRAGQRWQSFQDYYQQAFYPPLAHEIAEQLAIDSPVLQKVVFLAVLRQIWGNESSPWVSLAEDAFREDQQRYQLRKSHGNATSWAEHSQVRRRYLELLARHKETVRAAYAVPPMGTPNLQGAMQPPASRIPANINVAHVRSQSMESPPSTHIRSQTGQMQGSGQILQNLRTASVAVPMLPSQQFTYPVQPIIQQHQQGSIQQSVQPARLIQPVPSSPQTRQLVPSHRHAAQAAVSWQPFVSRPLFPTTGEPRPQPTHPDSAVSALHQAHLRSPILRPKQGDWEANNPLYQYVKSFAMPPRPVVPSQPIQSWSFTVATEDFSLIPRDVLSRDGSPPSRIIGEDSVTYRLRCSKISDQVQGESTWVISDNTMPSYFYPQINGKPLQIRRKLQHGKDLPIDVTPYIRAGHNLLAVFVNRTADEPSPTAYAFAVEATGLKSHDNIKQDCLTSRLIPSEQSLASIKASLCDTPDDDGDIVVVSSTLSINLFDPFSASKIFDIPVRGQSCLHRDCFDLETFLETRKRSQPGWPSAVDEWRCPLCKADVRPQSLVVDGFLVDVRAKLADQGLLNTRSIIVEADGSWRPKPEKAARGSVGPESRDGTPAAEGPAISGPQVPTKEIGVISLDD</sequence>
<evidence type="ECO:0000256" key="1">
    <source>
        <dbReference type="ARBA" id="ARBA00022723"/>
    </source>
</evidence>
<dbReference type="Proteomes" id="UP001172684">
    <property type="component" value="Unassembled WGS sequence"/>
</dbReference>
<keyword evidence="8" id="KW-1185">Reference proteome</keyword>
<feature type="compositionally biased region" description="Polar residues" evidence="5">
    <location>
        <begin position="277"/>
        <end position="286"/>
    </location>
</feature>
<proteinExistence type="predicted"/>
<feature type="region of interest" description="Disordered" evidence="5">
    <location>
        <begin position="113"/>
        <end position="175"/>
    </location>
</feature>
<organism evidence="7 8">
    <name type="scientific">Coniosporium apollinis</name>
    <dbReference type="NCBI Taxonomy" id="61459"/>
    <lineage>
        <taxon>Eukaryota</taxon>
        <taxon>Fungi</taxon>
        <taxon>Dikarya</taxon>
        <taxon>Ascomycota</taxon>
        <taxon>Pezizomycotina</taxon>
        <taxon>Dothideomycetes</taxon>
        <taxon>Dothideomycetes incertae sedis</taxon>
        <taxon>Coniosporium</taxon>
    </lineage>
</organism>
<reference evidence="7" key="1">
    <citation type="submission" date="2022-10" db="EMBL/GenBank/DDBJ databases">
        <title>Culturing micro-colonial fungi from biological soil crusts in the Mojave desert and describing Neophaeococcomyces mojavensis, and introducing the new genera and species Taxawa tesnikishii.</title>
        <authorList>
            <person name="Kurbessoian T."/>
            <person name="Stajich J.E."/>
        </authorList>
    </citation>
    <scope>NUCLEOTIDE SEQUENCE</scope>
    <source>
        <strain evidence="7">TK_1</strain>
    </source>
</reference>
<dbReference type="PANTHER" id="PTHR10782">
    <property type="entry name" value="ZINC FINGER MIZ DOMAIN-CONTAINING PROTEIN"/>
    <property type="match status" value="1"/>
</dbReference>
<dbReference type="PROSITE" id="PS51044">
    <property type="entry name" value="ZF_SP_RING"/>
    <property type="match status" value="1"/>
</dbReference>
<accession>A0ABQ9P1C4</accession>
<evidence type="ECO:0000313" key="7">
    <source>
        <dbReference type="EMBL" id="KAJ9668417.1"/>
    </source>
</evidence>
<feature type="region of interest" description="Disordered" evidence="5">
    <location>
        <begin position="922"/>
        <end position="966"/>
    </location>
</feature>
<keyword evidence="2 4" id="KW-0863">Zinc-finger</keyword>
<keyword evidence="3" id="KW-0862">Zinc</keyword>
<evidence type="ECO:0000256" key="3">
    <source>
        <dbReference type="ARBA" id="ARBA00022833"/>
    </source>
</evidence>
<protein>
    <recommendedName>
        <fullName evidence="6">SP-RING-type domain-containing protein</fullName>
    </recommendedName>
</protein>
<dbReference type="InterPro" id="IPR013083">
    <property type="entry name" value="Znf_RING/FYVE/PHD"/>
</dbReference>
<evidence type="ECO:0000256" key="5">
    <source>
        <dbReference type="SAM" id="MobiDB-lite"/>
    </source>
</evidence>
<name>A0ABQ9P1C4_9PEZI</name>
<dbReference type="EMBL" id="JAPDRL010000007">
    <property type="protein sequence ID" value="KAJ9668417.1"/>
    <property type="molecule type" value="Genomic_DNA"/>
</dbReference>
<gene>
    <name evidence="7" type="ORF">H2201_001465</name>
</gene>